<evidence type="ECO:0000259" key="2">
    <source>
        <dbReference type="Pfam" id="PF02470"/>
    </source>
</evidence>
<dbReference type="PANTHER" id="PTHR33371:SF16">
    <property type="entry name" value="MCE-FAMILY PROTEIN MCE3F"/>
    <property type="match status" value="1"/>
</dbReference>
<dbReference type="Pfam" id="PF02470">
    <property type="entry name" value="MlaD"/>
    <property type="match status" value="1"/>
</dbReference>
<reference evidence="3" key="1">
    <citation type="submission" date="2022-10" db="EMBL/GenBank/DDBJ databases">
        <title>The complete genomes of actinobacterial strains from the NBC collection.</title>
        <authorList>
            <person name="Joergensen T.S."/>
            <person name="Alvarez Arevalo M."/>
            <person name="Sterndorff E.B."/>
            <person name="Faurdal D."/>
            <person name="Vuksanovic O."/>
            <person name="Mourched A.-S."/>
            <person name="Charusanti P."/>
            <person name="Shaw S."/>
            <person name="Blin K."/>
            <person name="Weber T."/>
        </authorList>
    </citation>
    <scope>NUCLEOTIDE SEQUENCE</scope>
    <source>
        <strain evidence="3">NBC_01482</strain>
    </source>
</reference>
<dbReference type="InterPro" id="IPR003399">
    <property type="entry name" value="Mce/MlaD"/>
</dbReference>
<sequence length="400" mass="41950">MSRHRLLTSCIGLLLVLVLGLGYLLLGSLQLDPFRSQYQVRVELAQSGGLLPGQDVTLRGVRVGRVRSVGVDGEKVVAVADLRSGVRIPRTGEVRVASLSAAGEQYLDFLPASENGPYLADGDVVAKERTSTPVTLATMLASMSGTLAQLDPAQIEAIVRELGASSAAPEKLAAIVDGGMFLLSTLDSVLPQTVSLLHNSKSVLFTLRDAAPGLEATAADLAQTMAGVGSMTGGYQTLVDNTPAALTAVDKIIADNSPTMVQLLGNLATTSQMAYVHVPALQEFFFPQQRTGSTLDAIISALHDGGVWAVASVYPKYACDYDLPRLPGTIPDSPEPYLHARCTNTDPSLMPRGAANAPRPPGDNTATIPPGVDPQQRADPTPTGPYSVPPTYGGPFVQGR</sequence>
<dbReference type="RefSeq" id="WP_329409803.1">
    <property type="nucleotide sequence ID" value="NZ_CP109441.1"/>
</dbReference>
<dbReference type="PANTHER" id="PTHR33371">
    <property type="entry name" value="INTERMEMBRANE PHOSPHOLIPID TRANSPORT SYSTEM BINDING PROTEIN MLAD-RELATED"/>
    <property type="match status" value="1"/>
</dbReference>
<dbReference type="EMBL" id="CP109441">
    <property type="protein sequence ID" value="WUV46222.1"/>
    <property type="molecule type" value="Genomic_DNA"/>
</dbReference>
<evidence type="ECO:0000256" key="1">
    <source>
        <dbReference type="SAM" id="MobiDB-lite"/>
    </source>
</evidence>
<dbReference type="Proteomes" id="UP001432062">
    <property type="component" value="Chromosome"/>
</dbReference>
<organism evidence="3 4">
    <name type="scientific">Nocardia vinacea</name>
    <dbReference type="NCBI Taxonomy" id="96468"/>
    <lineage>
        <taxon>Bacteria</taxon>
        <taxon>Bacillati</taxon>
        <taxon>Actinomycetota</taxon>
        <taxon>Actinomycetes</taxon>
        <taxon>Mycobacteriales</taxon>
        <taxon>Nocardiaceae</taxon>
        <taxon>Nocardia</taxon>
    </lineage>
</organism>
<evidence type="ECO:0000313" key="4">
    <source>
        <dbReference type="Proteomes" id="UP001432062"/>
    </source>
</evidence>
<name>A0ABZ1YWH1_9NOCA</name>
<proteinExistence type="predicted"/>
<evidence type="ECO:0000313" key="3">
    <source>
        <dbReference type="EMBL" id="WUV46222.1"/>
    </source>
</evidence>
<keyword evidence="4" id="KW-1185">Reference proteome</keyword>
<protein>
    <submittedName>
        <fullName evidence="3">MlaD family protein</fullName>
    </submittedName>
</protein>
<feature type="region of interest" description="Disordered" evidence="1">
    <location>
        <begin position="330"/>
        <end position="400"/>
    </location>
</feature>
<accession>A0ABZ1YWH1</accession>
<feature type="domain" description="Mce/MlaD" evidence="2">
    <location>
        <begin position="37"/>
        <end position="111"/>
    </location>
</feature>
<dbReference type="InterPro" id="IPR052336">
    <property type="entry name" value="MlaD_Phospholipid_Transporter"/>
</dbReference>
<gene>
    <name evidence="3" type="ORF">OG563_45400</name>
</gene>